<feature type="region of interest" description="Disordered" evidence="1">
    <location>
        <begin position="1"/>
        <end position="33"/>
    </location>
</feature>
<feature type="region of interest" description="Disordered" evidence="1">
    <location>
        <begin position="76"/>
        <end position="115"/>
    </location>
</feature>
<feature type="compositionally biased region" description="Basic and acidic residues" evidence="1">
    <location>
        <begin position="76"/>
        <end position="92"/>
    </location>
</feature>
<accession>A0A0N5AC22</accession>
<reference evidence="3" key="1">
    <citation type="submission" date="2017-02" db="UniProtKB">
        <authorList>
            <consortium name="WormBaseParasite"/>
        </authorList>
    </citation>
    <scope>IDENTIFICATION</scope>
</reference>
<proteinExistence type="predicted"/>
<name>A0A0N5AC22_9BILA</name>
<keyword evidence="2" id="KW-1185">Reference proteome</keyword>
<sequence length="135" mass="15325">MDAFTRSLRSYKTPKKSAKLQWKTKPPTIPSEFHLSAPTERRRVPDVCASSSLTVTPCFSHLHSPNSKAFAAGLRAETKRKEPGKRVEKAVVEDGESGGAEQFRTPQRISPSRWRSKGRLSVSRFRKFCKKFMFP</sequence>
<organism evidence="2 3">
    <name type="scientific">Syphacia muris</name>
    <dbReference type="NCBI Taxonomy" id="451379"/>
    <lineage>
        <taxon>Eukaryota</taxon>
        <taxon>Metazoa</taxon>
        <taxon>Ecdysozoa</taxon>
        <taxon>Nematoda</taxon>
        <taxon>Chromadorea</taxon>
        <taxon>Rhabditida</taxon>
        <taxon>Spirurina</taxon>
        <taxon>Oxyuridomorpha</taxon>
        <taxon>Oxyuroidea</taxon>
        <taxon>Oxyuridae</taxon>
        <taxon>Syphacia</taxon>
    </lineage>
</organism>
<dbReference type="WBParaSite" id="SMUV_0000169801-mRNA-1">
    <property type="protein sequence ID" value="SMUV_0000169801-mRNA-1"/>
    <property type="gene ID" value="SMUV_0000169801"/>
</dbReference>
<evidence type="ECO:0000313" key="2">
    <source>
        <dbReference type="Proteomes" id="UP000046393"/>
    </source>
</evidence>
<evidence type="ECO:0000256" key="1">
    <source>
        <dbReference type="SAM" id="MobiDB-lite"/>
    </source>
</evidence>
<dbReference type="Proteomes" id="UP000046393">
    <property type="component" value="Unplaced"/>
</dbReference>
<dbReference type="AlphaFoldDB" id="A0A0N5AC22"/>
<protein>
    <submittedName>
        <fullName evidence="3">Uncharacterized protein</fullName>
    </submittedName>
</protein>
<evidence type="ECO:0000313" key="3">
    <source>
        <dbReference type="WBParaSite" id="SMUV_0000169801-mRNA-1"/>
    </source>
</evidence>